<sequence>MNFSSGLSDKKLTALSSVYVSCLTVSFIGSFSVFIVSIVKRKNLNEQAKPLIQLALADLSASLCLGVTSVSNLVWSGSVRNREVLCSAGLALSLMFYYVSFLLVIVYAFESAHSLQGWREEDEGEFTRQCPFSRSQDSSSRRKRRMMIDLLYVLVWLLPLIGFIVYITTVSFPMMSLFPSHQSFNYKQSGQPNTHFCNSCILFLQLHIDDDEVCSTVDLVHIKSIKIFTFTSVLFGLICCTWMYWRLQVRMRRYDGVRIADRIWSSARYMILIIILCWTPALLLIGLSFVCSETERLFPLFIIQAVSVSLHGFLNSIVYAWRRRNFREAVLGERTPLLTYTHQAFFDQAKVKRMGAKASRRKSDGAGAPSQQKHDDLQTEVKVETMPAEEAPQMDITPRDFTTHAAVSEESGDILNKSTETVEAKVASVGVEDPTELVAAIPDPEAKHDSLMGFSQEVSTKIELSIPESPAEPVSVPCEPLTTEDHSITEPSELGAEALVGNVEALAMEHKAVSGQEASKTDEMLVNFDPLVTLGDVDPGSNVTINVANELK</sequence>
<dbReference type="GO" id="GO:0004930">
    <property type="term" value="F:G protein-coupled receptor activity"/>
    <property type="evidence" value="ECO:0007669"/>
    <property type="project" value="TreeGrafter"/>
</dbReference>
<dbReference type="PROSITE" id="PS50262">
    <property type="entry name" value="G_PROTEIN_RECEP_F1_2"/>
    <property type="match status" value="1"/>
</dbReference>
<dbReference type="OrthoDB" id="9892611at2759"/>
<dbReference type="PANTHER" id="PTHR23112:SF36">
    <property type="entry name" value="SI:DKEY-30C15.2 PROTEIN"/>
    <property type="match status" value="1"/>
</dbReference>
<protein>
    <recommendedName>
        <fullName evidence="7">G-protein coupled receptors family 1 profile domain-containing protein</fullName>
    </recommendedName>
</protein>
<feature type="transmembrane region" description="Helical" evidence="6">
    <location>
        <begin position="12"/>
        <end position="39"/>
    </location>
</feature>
<dbReference type="Proteomes" id="UP000824219">
    <property type="component" value="Linkage Group LG04"/>
</dbReference>
<evidence type="ECO:0000256" key="3">
    <source>
        <dbReference type="ARBA" id="ARBA00022989"/>
    </source>
</evidence>
<feature type="transmembrane region" description="Helical" evidence="6">
    <location>
        <begin position="150"/>
        <end position="172"/>
    </location>
</feature>
<feature type="transmembrane region" description="Helical" evidence="6">
    <location>
        <begin position="301"/>
        <end position="321"/>
    </location>
</feature>
<gene>
    <name evidence="8" type="ORF">KOW79_002995</name>
</gene>
<keyword evidence="4 6" id="KW-0472">Membrane</keyword>
<evidence type="ECO:0000313" key="9">
    <source>
        <dbReference type="Proteomes" id="UP000824219"/>
    </source>
</evidence>
<dbReference type="PANTHER" id="PTHR23112">
    <property type="entry name" value="G PROTEIN-COUPLED RECEPTOR 157-RELATED"/>
    <property type="match status" value="1"/>
</dbReference>
<feature type="transmembrane region" description="Helical" evidence="6">
    <location>
        <begin position="51"/>
        <end position="75"/>
    </location>
</feature>
<feature type="region of interest" description="Disordered" evidence="5">
    <location>
        <begin position="357"/>
        <end position="378"/>
    </location>
</feature>
<dbReference type="CDD" id="cd00637">
    <property type="entry name" value="7tm_classA_rhodopsin-like"/>
    <property type="match status" value="1"/>
</dbReference>
<evidence type="ECO:0000256" key="1">
    <source>
        <dbReference type="ARBA" id="ARBA00004141"/>
    </source>
</evidence>
<dbReference type="GO" id="GO:0007189">
    <property type="term" value="P:adenylate cyclase-activating G protein-coupled receptor signaling pathway"/>
    <property type="evidence" value="ECO:0007669"/>
    <property type="project" value="TreeGrafter"/>
</dbReference>
<feature type="transmembrane region" description="Helical" evidence="6">
    <location>
        <begin position="227"/>
        <end position="245"/>
    </location>
</feature>
<keyword evidence="3 6" id="KW-1133">Transmembrane helix</keyword>
<evidence type="ECO:0000256" key="6">
    <source>
        <dbReference type="SAM" id="Phobius"/>
    </source>
</evidence>
<accession>A0A9D3P1C5</accession>
<dbReference type="GO" id="GO:0005886">
    <property type="term" value="C:plasma membrane"/>
    <property type="evidence" value="ECO:0007669"/>
    <property type="project" value="TreeGrafter"/>
</dbReference>
<feature type="domain" description="G-protein coupled receptors family 1 profile" evidence="7">
    <location>
        <begin position="29"/>
        <end position="319"/>
    </location>
</feature>
<evidence type="ECO:0000259" key="7">
    <source>
        <dbReference type="PROSITE" id="PS50262"/>
    </source>
</evidence>
<dbReference type="InterPro" id="IPR017452">
    <property type="entry name" value="GPCR_Rhodpsn_7TM"/>
</dbReference>
<feature type="transmembrane region" description="Helical" evidence="6">
    <location>
        <begin position="266"/>
        <end position="289"/>
    </location>
</feature>
<dbReference type="Gene3D" id="1.20.1070.10">
    <property type="entry name" value="Rhodopsin 7-helix transmembrane proteins"/>
    <property type="match status" value="1"/>
</dbReference>
<evidence type="ECO:0000313" key="8">
    <source>
        <dbReference type="EMBL" id="KAG7332860.1"/>
    </source>
</evidence>
<dbReference type="AlphaFoldDB" id="A0A9D3P1C5"/>
<evidence type="ECO:0000256" key="2">
    <source>
        <dbReference type="ARBA" id="ARBA00022692"/>
    </source>
</evidence>
<organism evidence="8 9">
    <name type="scientific">Hemibagrus wyckioides</name>
    <dbReference type="NCBI Taxonomy" id="337641"/>
    <lineage>
        <taxon>Eukaryota</taxon>
        <taxon>Metazoa</taxon>
        <taxon>Chordata</taxon>
        <taxon>Craniata</taxon>
        <taxon>Vertebrata</taxon>
        <taxon>Euteleostomi</taxon>
        <taxon>Actinopterygii</taxon>
        <taxon>Neopterygii</taxon>
        <taxon>Teleostei</taxon>
        <taxon>Ostariophysi</taxon>
        <taxon>Siluriformes</taxon>
        <taxon>Bagridae</taxon>
        <taxon>Hemibagrus</taxon>
    </lineage>
</organism>
<comment type="subcellular location">
    <subcellularLocation>
        <location evidence="1">Membrane</location>
        <topology evidence="1">Multi-pass membrane protein</topology>
    </subcellularLocation>
</comment>
<keyword evidence="2 6" id="KW-0812">Transmembrane</keyword>
<evidence type="ECO:0000256" key="4">
    <source>
        <dbReference type="ARBA" id="ARBA00023136"/>
    </source>
</evidence>
<comment type="caution">
    <text evidence="8">The sequence shown here is derived from an EMBL/GenBank/DDBJ whole genome shotgun (WGS) entry which is preliminary data.</text>
</comment>
<feature type="transmembrane region" description="Helical" evidence="6">
    <location>
        <begin position="87"/>
        <end position="109"/>
    </location>
</feature>
<dbReference type="SUPFAM" id="SSF81321">
    <property type="entry name" value="Family A G protein-coupled receptor-like"/>
    <property type="match status" value="1"/>
</dbReference>
<keyword evidence="9" id="KW-1185">Reference proteome</keyword>
<proteinExistence type="predicted"/>
<evidence type="ECO:0000256" key="5">
    <source>
        <dbReference type="SAM" id="MobiDB-lite"/>
    </source>
</evidence>
<dbReference type="EMBL" id="JAHKSW010000004">
    <property type="protein sequence ID" value="KAG7332860.1"/>
    <property type="molecule type" value="Genomic_DNA"/>
</dbReference>
<reference evidence="8 9" key="1">
    <citation type="submission" date="2021-06" db="EMBL/GenBank/DDBJ databases">
        <title>Chromosome-level genome assembly of the red-tail catfish (Hemibagrus wyckioides).</title>
        <authorList>
            <person name="Shao F."/>
        </authorList>
    </citation>
    <scope>NUCLEOTIDE SEQUENCE [LARGE SCALE GENOMIC DNA]</scope>
    <source>
        <strain evidence="8">EC202008001</strain>
        <tissue evidence="8">Blood</tissue>
    </source>
</reference>
<name>A0A9D3P1C5_9TELE</name>